<keyword evidence="4 10" id="KW-0699">rRNA-binding</keyword>
<comment type="similarity">
    <text evidence="10">Belongs to the TRAFAC class YlqF/YawG GTPase family. RsgA subfamily.</text>
</comment>
<feature type="domain" description="CP-type G" evidence="12">
    <location>
        <begin position="62"/>
        <end position="217"/>
    </location>
</feature>
<reference evidence="13" key="2">
    <citation type="journal article" date="2021" name="PeerJ">
        <title>Extensive microbial diversity within the chicken gut microbiome revealed by metagenomics and culture.</title>
        <authorList>
            <person name="Gilroy R."/>
            <person name="Ravi A."/>
            <person name="Getino M."/>
            <person name="Pursley I."/>
            <person name="Horton D.L."/>
            <person name="Alikhan N.F."/>
            <person name="Baker D."/>
            <person name="Gharbi K."/>
            <person name="Hall N."/>
            <person name="Watson M."/>
            <person name="Adriaenssens E.M."/>
            <person name="Foster-Nyarko E."/>
            <person name="Jarju S."/>
            <person name="Secka A."/>
            <person name="Antonio M."/>
            <person name="Oren A."/>
            <person name="Chaudhuri R.R."/>
            <person name="La Ragione R."/>
            <person name="Hildebrand F."/>
            <person name="Pallen M.J."/>
        </authorList>
    </citation>
    <scope>NUCLEOTIDE SEQUENCE</scope>
    <source>
        <strain evidence="13">CHK176-6737</strain>
    </source>
</reference>
<dbReference type="GO" id="GO:0019843">
    <property type="term" value="F:rRNA binding"/>
    <property type="evidence" value="ECO:0007669"/>
    <property type="project" value="UniProtKB-KW"/>
</dbReference>
<feature type="binding site" evidence="10">
    <location>
        <position position="244"/>
    </location>
    <ligand>
        <name>Zn(2+)</name>
        <dbReference type="ChEBI" id="CHEBI:29105"/>
    </ligand>
</feature>
<feature type="binding site" evidence="10">
    <location>
        <position position="249"/>
    </location>
    <ligand>
        <name>Zn(2+)</name>
        <dbReference type="ChEBI" id="CHEBI:29105"/>
    </ligand>
</feature>
<dbReference type="SUPFAM" id="SSF50249">
    <property type="entry name" value="Nucleic acid-binding proteins"/>
    <property type="match status" value="1"/>
</dbReference>
<feature type="binding site" evidence="10">
    <location>
        <position position="251"/>
    </location>
    <ligand>
        <name>Zn(2+)</name>
        <dbReference type="ChEBI" id="CHEBI:29105"/>
    </ligand>
</feature>
<dbReference type="Gene3D" id="3.40.50.300">
    <property type="entry name" value="P-loop containing nucleotide triphosphate hydrolases"/>
    <property type="match status" value="1"/>
</dbReference>
<feature type="binding site" evidence="10">
    <location>
        <position position="257"/>
    </location>
    <ligand>
        <name>Zn(2+)</name>
        <dbReference type="ChEBI" id="CHEBI:29105"/>
    </ligand>
</feature>
<dbReference type="SUPFAM" id="SSF52540">
    <property type="entry name" value="P-loop containing nucleoside triphosphate hydrolases"/>
    <property type="match status" value="1"/>
</dbReference>
<keyword evidence="5 10" id="KW-0547">Nucleotide-binding</keyword>
<dbReference type="CDD" id="cd01854">
    <property type="entry name" value="YjeQ_EngC"/>
    <property type="match status" value="1"/>
</dbReference>
<dbReference type="Proteomes" id="UP000824125">
    <property type="component" value="Unassembled WGS sequence"/>
</dbReference>
<keyword evidence="7 10" id="KW-0862">Zinc</keyword>
<comment type="subunit">
    <text evidence="10">Monomer. Associates with 30S ribosomal subunit, binds 16S rRNA.</text>
</comment>
<reference evidence="13" key="1">
    <citation type="submission" date="2020-10" db="EMBL/GenBank/DDBJ databases">
        <authorList>
            <person name="Gilroy R."/>
        </authorList>
    </citation>
    <scope>NUCLEOTIDE SEQUENCE</scope>
    <source>
        <strain evidence="13">CHK176-6737</strain>
    </source>
</reference>
<dbReference type="CDD" id="cd04466">
    <property type="entry name" value="S1_YloQ_GTPase"/>
    <property type="match status" value="1"/>
</dbReference>
<evidence type="ECO:0000256" key="3">
    <source>
        <dbReference type="ARBA" id="ARBA00022723"/>
    </source>
</evidence>
<dbReference type="GO" id="GO:0046872">
    <property type="term" value="F:metal ion binding"/>
    <property type="evidence" value="ECO:0007669"/>
    <property type="project" value="UniProtKB-KW"/>
</dbReference>
<feature type="binding site" evidence="10">
    <location>
        <begin position="111"/>
        <end position="114"/>
    </location>
    <ligand>
        <name>GTP</name>
        <dbReference type="ChEBI" id="CHEBI:37565"/>
    </ligand>
</feature>
<dbReference type="EMBL" id="DVNM01000002">
    <property type="protein sequence ID" value="HIU68419.1"/>
    <property type="molecule type" value="Genomic_DNA"/>
</dbReference>
<dbReference type="HAMAP" id="MF_01820">
    <property type="entry name" value="GTPase_RsgA"/>
    <property type="match status" value="1"/>
</dbReference>
<dbReference type="Gene3D" id="1.10.40.50">
    <property type="entry name" value="Probable gtpase engc, domain 3"/>
    <property type="match status" value="1"/>
</dbReference>
<feature type="binding site" evidence="10">
    <location>
        <begin position="160"/>
        <end position="168"/>
    </location>
    <ligand>
        <name>GTP</name>
        <dbReference type="ChEBI" id="CHEBI:37565"/>
    </ligand>
</feature>
<keyword evidence="2 10" id="KW-0690">Ribosome biogenesis</keyword>
<keyword evidence="6 10" id="KW-0378">Hydrolase</keyword>
<evidence type="ECO:0000256" key="2">
    <source>
        <dbReference type="ARBA" id="ARBA00022517"/>
    </source>
</evidence>
<evidence type="ECO:0000256" key="7">
    <source>
        <dbReference type="ARBA" id="ARBA00022833"/>
    </source>
</evidence>
<evidence type="ECO:0000256" key="5">
    <source>
        <dbReference type="ARBA" id="ARBA00022741"/>
    </source>
</evidence>
<name>A0A9D1SMT7_9FIRM</name>
<accession>A0A9D1SMT7</accession>
<dbReference type="InterPro" id="IPR012340">
    <property type="entry name" value="NA-bd_OB-fold"/>
</dbReference>
<dbReference type="GO" id="GO:0005525">
    <property type="term" value="F:GTP binding"/>
    <property type="evidence" value="ECO:0007669"/>
    <property type="project" value="UniProtKB-UniRule"/>
</dbReference>
<evidence type="ECO:0000256" key="6">
    <source>
        <dbReference type="ARBA" id="ARBA00022801"/>
    </source>
</evidence>
<protein>
    <recommendedName>
        <fullName evidence="10">Small ribosomal subunit biogenesis GTPase RsgA</fullName>
        <ecNumber evidence="10">3.6.1.-</ecNumber>
    </recommendedName>
</protein>
<keyword evidence="8 10" id="KW-0694">RNA-binding</keyword>
<keyword evidence="3 10" id="KW-0479">Metal-binding</keyword>
<dbReference type="PANTHER" id="PTHR32120:SF11">
    <property type="entry name" value="SMALL RIBOSOMAL SUBUNIT BIOGENESIS GTPASE RSGA 1, MITOCHONDRIAL-RELATED"/>
    <property type="match status" value="1"/>
</dbReference>
<dbReference type="GO" id="GO:0005737">
    <property type="term" value="C:cytoplasm"/>
    <property type="evidence" value="ECO:0007669"/>
    <property type="project" value="UniProtKB-SubCell"/>
</dbReference>
<feature type="domain" description="EngC GTPase" evidence="11">
    <location>
        <begin position="71"/>
        <end position="215"/>
    </location>
</feature>
<dbReference type="InterPro" id="IPR031944">
    <property type="entry name" value="RsgA_N"/>
</dbReference>
<evidence type="ECO:0000256" key="9">
    <source>
        <dbReference type="ARBA" id="ARBA00023134"/>
    </source>
</evidence>
<evidence type="ECO:0000313" key="13">
    <source>
        <dbReference type="EMBL" id="HIU68419.1"/>
    </source>
</evidence>
<comment type="caution">
    <text evidence="13">The sequence shown here is derived from an EMBL/GenBank/DDBJ whole genome shotgun (WGS) entry which is preliminary data.</text>
</comment>
<dbReference type="EC" id="3.6.1.-" evidence="10"/>
<dbReference type="NCBIfam" id="TIGR00157">
    <property type="entry name" value="ribosome small subunit-dependent GTPase A"/>
    <property type="match status" value="1"/>
</dbReference>
<comment type="function">
    <text evidence="10">One of several proteins that assist in the late maturation steps of the functional core of the 30S ribosomal subunit. Helps release RbfA from mature subunits. May play a role in the assembly of ribosomal proteins into the subunit. Circularly permuted GTPase that catalyzes slow GTP hydrolysis, GTPase activity is stimulated by the 30S ribosomal subunit.</text>
</comment>
<evidence type="ECO:0000259" key="11">
    <source>
        <dbReference type="PROSITE" id="PS50936"/>
    </source>
</evidence>
<dbReference type="GO" id="GO:0042274">
    <property type="term" value="P:ribosomal small subunit biogenesis"/>
    <property type="evidence" value="ECO:0007669"/>
    <property type="project" value="UniProtKB-UniRule"/>
</dbReference>
<proteinExistence type="inferred from homology"/>
<dbReference type="PROSITE" id="PS50936">
    <property type="entry name" value="ENGC_GTPASE"/>
    <property type="match status" value="1"/>
</dbReference>
<dbReference type="InterPro" id="IPR004881">
    <property type="entry name" value="Ribosome_biogen_GTPase_RsgA"/>
</dbReference>
<dbReference type="Gene3D" id="2.40.50.140">
    <property type="entry name" value="Nucleic acid-binding proteins"/>
    <property type="match status" value="1"/>
</dbReference>
<comment type="subcellular location">
    <subcellularLocation>
        <location evidence="10">Cytoplasm</location>
    </subcellularLocation>
</comment>
<dbReference type="PANTHER" id="PTHR32120">
    <property type="entry name" value="SMALL RIBOSOMAL SUBUNIT BIOGENESIS GTPASE RSGA"/>
    <property type="match status" value="1"/>
</dbReference>
<dbReference type="Pfam" id="PF16745">
    <property type="entry name" value="RsgA_N"/>
    <property type="match status" value="1"/>
</dbReference>
<comment type="cofactor">
    <cofactor evidence="10">
        <name>Zn(2+)</name>
        <dbReference type="ChEBI" id="CHEBI:29105"/>
    </cofactor>
    <text evidence="10">Binds 1 zinc ion per subunit.</text>
</comment>
<evidence type="ECO:0000256" key="8">
    <source>
        <dbReference type="ARBA" id="ARBA00022884"/>
    </source>
</evidence>
<evidence type="ECO:0000256" key="4">
    <source>
        <dbReference type="ARBA" id="ARBA00022730"/>
    </source>
</evidence>
<dbReference type="GO" id="GO:0003924">
    <property type="term" value="F:GTPase activity"/>
    <property type="evidence" value="ECO:0007669"/>
    <property type="project" value="UniProtKB-UniRule"/>
</dbReference>
<dbReference type="InterPro" id="IPR027417">
    <property type="entry name" value="P-loop_NTPase"/>
</dbReference>
<gene>
    <name evidence="10 13" type="primary">rsgA</name>
    <name evidence="13" type="ORF">IAD23_00495</name>
</gene>
<organism evidence="13 14">
    <name type="scientific">Candidatus Scybalenecus merdavium</name>
    <dbReference type="NCBI Taxonomy" id="2840939"/>
    <lineage>
        <taxon>Bacteria</taxon>
        <taxon>Bacillati</taxon>
        <taxon>Bacillota</taxon>
        <taxon>Clostridia</taxon>
        <taxon>Eubacteriales</taxon>
        <taxon>Oscillospiraceae</taxon>
        <taxon>Oscillospiraceae incertae sedis</taxon>
        <taxon>Candidatus Scybalenecus</taxon>
    </lineage>
</organism>
<evidence type="ECO:0000259" key="12">
    <source>
        <dbReference type="PROSITE" id="PS51721"/>
    </source>
</evidence>
<dbReference type="AlphaFoldDB" id="A0A9D1SMT7"/>
<dbReference type="PROSITE" id="PS51721">
    <property type="entry name" value="G_CP"/>
    <property type="match status" value="1"/>
</dbReference>
<dbReference type="InterPro" id="IPR030378">
    <property type="entry name" value="G_CP_dom"/>
</dbReference>
<evidence type="ECO:0000256" key="10">
    <source>
        <dbReference type="HAMAP-Rule" id="MF_01820"/>
    </source>
</evidence>
<sequence length="292" mass="32416">MTGMIMKGIGGFYYVEAADTVFECKARGNFRRQHITPLAGDHVEFQTDEVKGNVITAILPRKNELIRPAVANIDQLFIVASSADPQINPLMIDRLTAVCEIKQIEPVIVFTKIDLGDAYKSYQKVYADAGFRTVAVNTQNGSGAEQVAKLLKDRVSAFAGNTGVGKSSLLNAISPQLQLQTGETSKKLGRGRHTTRQCELLKVCGGYVADTPGFSSVDTERYTFIPKEELAACFREFRPYLNECRFTSCRHLNDKGCAVAQAVQAGKIAQSRYASYKSIYEEVRHVEEWEKR</sequence>
<evidence type="ECO:0000256" key="1">
    <source>
        <dbReference type="ARBA" id="ARBA00022490"/>
    </source>
</evidence>
<dbReference type="InterPro" id="IPR010914">
    <property type="entry name" value="RsgA_GTPase_dom"/>
</dbReference>
<keyword evidence="1 10" id="KW-0963">Cytoplasm</keyword>
<evidence type="ECO:0000313" key="14">
    <source>
        <dbReference type="Proteomes" id="UP000824125"/>
    </source>
</evidence>
<keyword evidence="9 10" id="KW-0342">GTP-binding</keyword>
<dbReference type="Pfam" id="PF03193">
    <property type="entry name" value="RsgA_GTPase"/>
    <property type="match status" value="1"/>
</dbReference>